<dbReference type="AlphaFoldDB" id="A0A8X6LIF0"/>
<evidence type="ECO:0000313" key="2">
    <source>
        <dbReference type="Proteomes" id="UP000887116"/>
    </source>
</evidence>
<protein>
    <submittedName>
        <fullName evidence="1">Uncharacterized protein</fullName>
    </submittedName>
</protein>
<reference evidence="1" key="1">
    <citation type="submission" date="2020-07" db="EMBL/GenBank/DDBJ databases">
        <title>Multicomponent nature underlies the extraordinary mechanical properties of spider dragline silk.</title>
        <authorList>
            <person name="Kono N."/>
            <person name="Nakamura H."/>
            <person name="Mori M."/>
            <person name="Yoshida Y."/>
            <person name="Ohtoshi R."/>
            <person name="Malay A.D."/>
            <person name="Moran D.A.P."/>
            <person name="Tomita M."/>
            <person name="Numata K."/>
            <person name="Arakawa K."/>
        </authorList>
    </citation>
    <scope>NUCLEOTIDE SEQUENCE</scope>
</reference>
<dbReference type="EMBL" id="BMAO01006423">
    <property type="protein sequence ID" value="GFR08424.1"/>
    <property type="molecule type" value="Genomic_DNA"/>
</dbReference>
<name>A0A8X6LIF0_TRICU</name>
<organism evidence="1 2">
    <name type="scientific">Trichonephila clavata</name>
    <name type="common">Joro spider</name>
    <name type="synonym">Nephila clavata</name>
    <dbReference type="NCBI Taxonomy" id="2740835"/>
    <lineage>
        <taxon>Eukaryota</taxon>
        <taxon>Metazoa</taxon>
        <taxon>Ecdysozoa</taxon>
        <taxon>Arthropoda</taxon>
        <taxon>Chelicerata</taxon>
        <taxon>Arachnida</taxon>
        <taxon>Araneae</taxon>
        <taxon>Araneomorphae</taxon>
        <taxon>Entelegynae</taxon>
        <taxon>Araneoidea</taxon>
        <taxon>Nephilidae</taxon>
        <taxon>Trichonephila</taxon>
    </lineage>
</organism>
<comment type="caution">
    <text evidence="1">The sequence shown here is derived from an EMBL/GenBank/DDBJ whole genome shotgun (WGS) entry which is preliminary data.</text>
</comment>
<evidence type="ECO:0000313" key="1">
    <source>
        <dbReference type="EMBL" id="GFR08424.1"/>
    </source>
</evidence>
<proteinExistence type="predicted"/>
<dbReference type="OrthoDB" id="10518965at2759"/>
<dbReference type="Proteomes" id="UP000887116">
    <property type="component" value="Unassembled WGS sequence"/>
</dbReference>
<sequence>MPNWLIRQRVETDGSSATLCRTASTLSSVRIFQWHLFWTVTTEPRSSKQLTKLFFRKTVEADLELKYC</sequence>
<accession>A0A8X6LIF0</accession>
<gene>
    <name evidence="1" type="ORF">TNCT_242381</name>
</gene>
<keyword evidence="2" id="KW-1185">Reference proteome</keyword>